<evidence type="ECO:0000313" key="2">
    <source>
        <dbReference type="EMBL" id="MET6989685.1"/>
    </source>
</evidence>
<gene>
    <name evidence="2" type="ORF">ABXZ36_03370</name>
</gene>
<dbReference type="RefSeq" id="WP_354614058.1">
    <property type="nucleotide sequence ID" value="NZ_JBEXAE010000001.1"/>
</dbReference>
<dbReference type="InterPro" id="IPR009326">
    <property type="entry name" value="DUF984"/>
</dbReference>
<organism evidence="2 3">
    <name type="scientific">Sediminicola arcticus</name>
    <dbReference type="NCBI Taxonomy" id="1574308"/>
    <lineage>
        <taxon>Bacteria</taxon>
        <taxon>Pseudomonadati</taxon>
        <taxon>Bacteroidota</taxon>
        <taxon>Flavobacteriia</taxon>
        <taxon>Flavobacteriales</taxon>
        <taxon>Flavobacteriaceae</taxon>
        <taxon>Sediminicola</taxon>
    </lineage>
</organism>
<comment type="caution">
    <text evidence="2">The sequence shown here is derived from an EMBL/GenBank/DDBJ whole genome shotgun (WGS) entry which is preliminary data.</text>
</comment>
<evidence type="ECO:0000313" key="3">
    <source>
        <dbReference type="Proteomes" id="UP001549799"/>
    </source>
</evidence>
<dbReference type="Proteomes" id="UP001549799">
    <property type="component" value="Unassembled WGS sequence"/>
</dbReference>
<dbReference type="PIRSF" id="PIRSF021320">
    <property type="entry name" value="DUF984"/>
    <property type="match status" value="1"/>
</dbReference>
<dbReference type="EMBL" id="JBEXAE010000001">
    <property type="protein sequence ID" value="MET6989685.1"/>
    <property type="molecule type" value="Genomic_DNA"/>
</dbReference>
<dbReference type="PANTHER" id="PTHR39203:SF1">
    <property type="entry name" value="CYTOPLASMIC PROTEIN"/>
    <property type="match status" value="1"/>
</dbReference>
<dbReference type="CDD" id="cd06553">
    <property type="entry name" value="ASCH_Ef3133_like"/>
    <property type="match status" value="1"/>
</dbReference>
<accession>A0ABV2ST16</accession>
<protein>
    <submittedName>
        <fullName evidence="2">ASCH domain-containing protein</fullName>
    </submittedName>
</protein>
<dbReference type="Gene3D" id="3.10.400.10">
    <property type="entry name" value="Sulfate adenylyltransferase"/>
    <property type="match status" value="1"/>
</dbReference>
<feature type="domain" description="ASCH" evidence="1">
    <location>
        <begin position="29"/>
        <end position="152"/>
    </location>
</feature>
<evidence type="ECO:0000259" key="1">
    <source>
        <dbReference type="SMART" id="SM01022"/>
    </source>
</evidence>
<name>A0ABV2ST16_9FLAO</name>
<reference evidence="2 3" key="1">
    <citation type="submission" date="2024-07" db="EMBL/GenBank/DDBJ databases">
        <title>The genome sequence of type strain Sediminicola arcticus GDMCC 1.2805.</title>
        <authorList>
            <person name="Liu Y."/>
        </authorList>
    </citation>
    <scope>NUCLEOTIDE SEQUENCE [LARGE SCALE GENOMIC DNA]</scope>
    <source>
        <strain evidence="2 3">GDMCC 1.2805</strain>
    </source>
</reference>
<dbReference type="SMART" id="SM01022">
    <property type="entry name" value="ASCH"/>
    <property type="match status" value="1"/>
</dbReference>
<dbReference type="InterPro" id="IPR007374">
    <property type="entry name" value="ASCH_domain"/>
</dbReference>
<dbReference type="SUPFAM" id="SSF88697">
    <property type="entry name" value="PUA domain-like"/>
    <property type="match status" value="1"/>
</dbReference>
<proteinExistence type="predicted"/>
<dbReference type="PANTHER" id="PTHR39203">
    <property type="entry name" value="CYTOPLASMIC PROTEIN-RELATED"/>
    <property type="match status" value="1"/>
</dbReference>
<dbReference type="InterPro" id="IPR015947">
    <property type="entry name" value="PUA-like_sf"/>
</dbReference>
<keyword evidence="3" id="KW-1185">Reference proteome</keyword>
<dbReference type="Pfam" id="PF04266">
    <property type="entry name" value="ASCH"/>
    <property type="match status" value="1"/>
</dbReference>
<sequence length="152" mass="17718">MKNHSAENMWGDFLNAHLEFAFEHTPKVYHFFDNEKDANHNLELVISGVKKATSYSLLGLQQQKKALPKRGDFTVLTDVDGKAKCIVRTTSVRMMPFFSITAEHAKMEGQGDGGLADWQRVYWEFFQRELKEFERKPNESMIIVCEYFEKVF</sequence>